<gene>
    <name evidence="2" type="ORF">PCOR1329_LOCUS6970</name>
</gene>
<evidence type="ECO:0000313" key="2">
    <source>
        <dbReference type="EMBL" id="CAK0798073.1"/>
    </source>
</evidence>
<dbReference type="Proteomes" id="UP001189429">
    <property type="component" value="Unassembled WGS sequence"/>
</dbReference>
<sequence>MVEDGRLLSASCSQFNSAPRCFFETCPDLSDLSRLALRPLHSLASPLLGATLDGARAGASPQPRCAAAVPRRSSACPRWSGPTGASAGRDQPVPSGWARCGSHPG</sequence>
<evidence type="ECO:0000313" key="3">
    <source>
        <dbReference type="Proteomes" id="UP001189429"/>
    </source>
</evidence>
<keyword evidence="3" id="KW-1185">Reference proteome</keyword>
<feature type="non-terminal residue" evidence="2">
    <location>
        <position position="105"/>
    </location>
</feature>
<evidence type="ECO:0000256" key="1">
    <source>
        <dbReference type="SAM" id="MobiDB-lite"/>
    </source>
</evidence>
<proteinExistence type="predicted"/>
<organism evidence="2 3">
    <name type="scientific">Prorocentrum cordatum</name>
    <dbReference type="NCBI Taxonomy" id="2364126"/>
    <lineage>
        <taxon>Eukaryota</taxon>
        <taxon>Sar</taxon>
        <taxon>Alveolata</taxon>
        <taxon>Dinophyceae</taxon>
        <taxon>Prorocentrales</taxon>
        <taxon>Prorocentraceae</taxon>
        <taxon>Prorocentrum</taxon>
    </lineage>
</organism>
<accession>A0ABN9Q1K9</accession>
<dbReference type="EMBL" id="CAUYUJ010001888">
    <property type="protein sequence ID" value="CAK0798073.1"/>
    <property type="molecule type" value="Genomic_DNA"/>
</dbReference>
<feature type="region of interest" description="Disordered" evidence="1">
    <location>
        <begin position="76"/>
        <end position="105"/>
    </location>
</feature>
<protein>
    <submittedName>
        <fullName evidence="2">Uncharacterized protein</fullName>
    </submittedName>
</protein>
<reference evidence="2" key="1">
    <citation type="submission" date="2023-10" db="EMBL/GenBank/DDBJ databases">
        <authorList>
            <person name="Chen Y."/>
            <person name="Shah S."/>
            <person name="Dougan E. K."/>
            <person name="Thang M."/>
            <person name="Chan C."/>
        </authorList>
    </citation>
    <scope>NUCLEOTIDE SEQUENCE [LARGE SCALE GENOMIC DNA]</scope>
</reference>
<comment type="caution">
    <text evidence="2">The sequence shown here is derived from an EMBL/GenBank/DDBJ whole genome shotgun (WGS) entry which is preliminary data.</text>
</comment>
<name>A0ABN9Q1K9_9DINO</name>